<evidence type="ECO:0000259" key="1">
    <source>
        <dbReference type="Pfam" id="PF02589"/>
    </source>
</evidence>
<evidence type="ECO:0000313" key="3">
    <source>
        <dbReference type="Proteomes" id="UP000824099"/>
    </source>
</evidence>
<comment type="caution">
    <text evidence="2">The sequence shown here is derived from an EMBL/GenBank/DDBJ whole genome shotgun (WGS) entry which is preliminary data.</text>
</comment>
<reference evidence="2" key="1">
    <citation type="submission" date="2020-10" db="EMBL/GenBank/DDBJ databases">
        <authorList>
            <person name="Gilroy R."/>
        </authorList>
    </citation>
    <scope>NUCLEOTIDE SEQUENCE</scope>
    <source>
        <strain evidence="2">CHK160-1198</strain>
    </source>
</reference>
<sequence length="134" mass="15104">MVRNVRANIDKLIKNFERHNIAIYPVNEAKEVFTLLEELIKDGTTVGCGDSVTLEQIGVFNYLREKNITFLDKYKTELTSSDKRAIYLKNFTADTFITGSNAITEDGKIFNIDGNGSRVAPMIYGPEQVISSIY</sequence>
<organism evidence="2 3">
    <name type="scientific">Candidatus Avacidaminococcus intestinavium</name>
    <dbReference type="NCBI Taxonomy" id="2840684"/>
    <lineage>
        <taxon>Bacteria</taxon>
        <taxon>Bacillati</taxon>
        <taxon>Bacillota</taxon>
        <taxon>Negativicutes</taxon>
        <taxon>Acidaminococcales</taxon>
        <taxon>Acidaminococcaceae</taxon>
        <taxon>Acidaminococcaceae incertae sedis</taxon>
        <taxon>Candidatus Avacidaminococcus</taxon>
    </lineage>
</organism>
<dbReference type="PANTHER" id="PTHR36179">
    <property type="entry name" value="LUD_DOM DOMAIN-CONTAINING PROTEIN"/>
    <property type="match status" value="1"/>
</dbReference>
<name>A0A9D1MNZ2_9FIRM</name>
<reference evidence="2" key="2">
    <citation type="journal article" date="2021" name="PeerJ">
        <title>Extensive microbial diversity within the chicken gut microbiome revealed by metagenomics and culture.</title>
        <authorList>
            <person name="Gilroy R."/>
            <person name="Ravi A."/>
            <person name="Getino M."/>
            <person name="Pursley I."/>
            <person name="Horton D.L."/>
            <person name="Alikhan N.F."/>
            <person name="Baker D."/>
            <person name="Gharbi K."/>
            <person name="Hall N."/>
            <person name="Watson M."/>
            <person name="Adriaenssens E.M."/>
            <person name="Foster-Nyarko E."/>
            <person name="Jarju S."/>
            <person name="Secka A."/>
            <person name="Antonio M."/>
            <person name="Oren A."/>
            <person name="Chaudhuri R.R."/>
            <person name="La Ragione R."/>
            <person name="Hildebrand F."/>
            <person name="Pallen M.J."/>
        </authorList>
    </citation>
    <scope>NUCLEOTIDE SEQUENCE</scope>
    <source>
        <strain evidence="2">CHK160-1198</strain>
    </source>
</reference>
<proteinExistence type="predicted"/>
<protein>
    <submittedName>
        <fullName evidence="2">Lactate utilization protein</fullName>
    </submittedName>
</protein>
<dbReference type="PANTHER" id="PTHR36179:SF2">
    <property type="entry name" value="LUD DOMAIN-CONTAINING PROTEIN"/>
    <property type="match status" value="1"/>
</dbReference>
<dbReference type="EMBL" id="DVNI01000016">
    <property type="protein sequence ID" value="HIU63616.1"/>
    <property type="molecule type" value="Genomic_DNA"/>
</dbReference>
<dbReference type="InterPro" id="IPR003741">
    <property type="entry name" value="LUD_dom"/>
</dbReference>
<feature type="domain" description="LUD" evidence="1">
    <location>
        <begin position="9"/>
        <end position="130"/>
    </location>
</feature>
<evidence type="ECO:0000313" key="2">
    <source>
        <dbReference type="EMBL" id="HIU63616.1"/>
    </source>
</evidence>
<dbReference type="Pfam" id="PF02589">
    <property type="entry name" value="LUD_dom"/>
    <property type="match status" value="1"/>
</dbReference>
<dbReference type="Proteomes" id="UP000824099">
    <property type="component" value="Unassembled WGS sequence"/>
</dbReference>
<accession>A0A9D1MNZ2</accession>
<dbReference type="AlphaFoldDB" id="A0A9D1MNZ2"/>
<gene>
    <name evidence="2" type="ORF">IAB06_01065</name>
</gene>